<dbReference type="GO" id="GO:0005247">
    <property type="term" value="F:voltage-gated chloride channel activity"/>
    <property type="evidence" value="ECO:0007669"/>
    <property type="project" value="TreeGrafter"/>
</dbReference>
<dbReference type="InterPro" id="IPR001807">
    <property type="entry name" value="ClC"/>
</dbReference>
<feature type="compositionally biased region" description="Polar residues" evidence="8">
    <location>
        <begin position="430"/>
        <end position="439"/>
    </location>
</feature>
<feature type="transmembrane region" description="Helical" evidence="9">
    <location>
        <begin position="259"/>
        <end position="276"/>
    </location>
</feature>
<proteinExistence type="predicted"/>
<dbReference type="EMBL" id="QETA01000002">
    <property type="protein sequence ID" value="PWF24232.1"/>
    <property type="molecule type" value="Genomic_DNA"/>
</dbReference>
<accession>A0A2V1JZ83</accession>
<feature type="transmembrane region" description="Helical" evidence="9">
    <location>
        <begin position="146"/>
        <end position="171"/>
    </location>
</feature>
<keyword evidence="3 9" id="KW-0812">Transmembrane</keyword>
<reference evidence="11" key="1">
    <citation type="submission" date="2018-05" db="EMBL/GenBank/DDBJ databases">
        <authorList>
            <person name="Li Y."/>
        </authorList>
    </citation>
    <scope>NUCLEOTIDE SEQUENCE [LARGE SCALE GENOMIC DNA]</scope>
    <source>
        <strain evidence="11">3d-2-2</strain>
    </source>
</reference>
<protein>
    <submittedName>
        <fullName evidence="10">H(+)/Cl(-) exchange transporter ClcA</fullName>
    </submittedName>
</protein>
<name>A0A2V1JZ83_9BURK</name>
<dbReference type="Proteomes" id="UP000245212">
    <property type="component" value="Unassembled WGS sequence"/>
</dbReference>
<evidence type="ECO:0000256" key="8">
    <source>
        <dbReference type="SAM" id="MobiDB-lite"/>
    </source>
</evidence>
<keyword evidence="2" id="KW-0813">Transport</keyword>
<dbReference type="NCBIfam" id="NF003640">
    <property type="entry name" value="PRK05277.1"/>
    <property type="match status" value="1"/>
</dbReference>
<feature type="transmembrane region" description="Helical" evidence="9">
    <location>
        <begin position="48"/>
        <end position="68"/>
    </location>
</feature>
<comment type="caution">
    <text evidence="10">The sequence shown here is derived from an EMBL/GenBank/DDBJ whole genome shotgun (WGS) entry which is preliminary data.</text>
</comment>
<comment type="subcellular location">
    <subcellularLocation>
        <location evidence="1">Membrane</location>
        <topology evidence="1">Multi-pass membrane protein</topology>
    </subcellularLocation>
</comment>
<evidence type="ECO:0000256" key="4">
    <source>
        <dbReference type="ARBA" id="ARBA00022989"/>
    </source>
</evidence>
<feature type="region of interest" description="Disordered" evidence="8">
    <location>
        <begin position="423"/>
        <end position="445"/>
    </location>
</feature>
<dbReference type="AlphaFoldDB" id="A0A2V1JZ83"/>
<keyword evidence="6 9" id="KW-0472">Membrane</keyword>
<dbReference type="SUPFAM" id="SSF81340">
    <property type="entry name" value="Clc chloride channel"/>
    <property type="match status" value="1"/>
</dbReference>
<keyword evidence="7" id="KW-0868">Chloride</keyword>
<evidence type="ECO:0000256" key="3">
    <source>
        <dbReference type="ARBA" id="ARBA00022692"/>
    </source>
</evidence>
<evidence type="ECO:0000256" key="9">
    <source>
        <dbReference type="SAM" id="Phobius"/>
    </source>
</evidence>
<evidence type="ECO:0000256" key="1">
    <source>
        <dbReference type="ARBA" id="ARBA00004141"/>
    </source>
</evidence>
<keyword evidence="4 9" id="KW-1133">Transmembrane helix</keyword>
<evidence type="ECO:0000313" key="11">
    <source>
        <dbReference type="Proteomes" id="UP000245212"/>
    </source>
</evidence>
<dbReference type="GO" id="GO:0005886">
    <property type="term" value="C:plasma membrane"/>
    <property type="evidence" value="ECO:0007669"/>
    <property type="project" value="TreeGrafter"/>
</dbReference>
<evidence type="ECO:0000256" key="7">
    <source>
        <dbReference type="ARBA" id="ARBA00023214"/>
    </source>
</evidence>
<organism evidence="10 11">
    <name type="scientific">Corticimicrobacter populi</name>
    <dbReference type="NCBI Taxonomy" id="2175229"/>
    <lineage>
        <taxon>Bacteria</taxon>
        <taxon>Pseudomonadati</taxon>
        <taxon>Pseudomonadota</taxon>
        <taxon>Betaproteobacteria</taxon>
        <taxon>Burkholderiales</taxon>
        <taxon>Alcaligenaceae</taxon>
        <taxon>Corticimicrobacter</taxon>
    </lineage>
</organism>
<feature type="transmembrane region" description="Helical" evidence="9">
    <location>
        <begin position="220"/>
        <end position="239"/>
    </location>
</feature>
<dbReference type="InterPro" id="IPR014743">
    <property type="entry name" value="Cl-channel_core"/>
</dbReference>
<feature type="transmembrane region" description="Helical" evidence="9">
    <location>
        <begin position="297"/>
        <end position="317"/>
    </location>
</feature>
<evidence type="ECO:0000256" key="5">
    <source>
        <dbReference type="ARBA" id="ARBA00023065"/>
    </source>
</evidence>
<dbReference type="Gene3D" id="1.10.3080.10">
    <property type="entry name" value="Clc chloride channel"/>
    <property type="match status" value="1"/>
</dbReference>
<dbReference type="CDD" id="cd01031">
    <property type="entry name" value="EriC"/>
    <property type="match status" value="1"/>
</dbReference>
<feature type="transmembrane region" description="Helical" evidence="9">
    <location>
        <begin position="323"/>
        <end position="346"/>
    </location>
</feature>
<feature type="transmembrane region" description="Helical" evidence="9">
    <location>
        <begin position="386"/>
        <end position="412"/>
    </location>
</feature>
<dbReference type="PANTHER" id="PTHR45711:SF6">
    <property type="entry name" value="CHLORIDE CHANNEL PROTEIN"/>
    <property type="match status" value="1"/>
</dbReference>
<feature type="transmembrane region" description="Helical" evidence="9">
    <location>
        <begin position="353"/>
        <end position="380"/>
    </location>
</feature>
<gene>
    <name evidence="10" type="ORF">DD235_06690</name>
</gene>
<evidence type="ECO:0000256" key="6">
    <source>
        <dbReference type="ARBA" id="ARBA00023136"/>
    </source>
</evidence>
<keyword evidence="11" id="KW-1185">Reference proteome</keyword>
<dbReference type="PRINTS" id="PR00762">
    <property type="entry name" value="CLCHANNEL"/>
</dbReference>
<keyword evidence="5" id="KW-0406">Ion transport</keyword>
<feature type="transmembrane region" description="Helical" evidence="9">
    <location>
        <begin position="183"/>
        <end position="208"/>
    </location>
</feature>
<dbReference type="Pfam" id="PF00654">
    <property type="entry name" value="Voltage_CLC"/>
    <property type="match status" value="1"/>
</dbReference>
<evidence type="ECO:0000256" key="2">
    <source>
        <dbReference type="ARBA" id="ARBA00022448"/>
    </source>
</evidence>
<evidence type="ECO:0000313" key="10">
    <source>
        <dbReference type="EMBL" id="PWF24232.1"/>
    </source>
</evidence>
<feature type="transmembrane region" description="Helical" evidence="9">
    <location>
        <begin position="7"/>
        <end position="28"/>
    </location>
</feature>
<dbReference type="PANTHER" id="PTHR45711">
    <property type="entry name" value="CHLORIDE CHANNEL PROTEIN"/>
    <property type="match status" value="1"/>
</dbReference>
<sequence>MHASTYYALAAVIGALTGVLGAAFHLLVERTLSGTHHLPTLLGLEGPMLYVVMALFSAMMFCAAVALVRCFVPEASGSGVQEIEGAMAGLREVRWKRVLPVKFIGGILALGAGLVGGREGPTIHMGASIAKAIGDRFTMRIRDARALLGAGGAAGLTAAFNAPLAASLFVIEEARKVFPYSKQRYLAVILACVCSAIATTAITGTTPYMALTSDYMPARFLPAFVLLGILLGVIGVIFNRTILVCLDLARQVGLKTSPYLLPLILGCIIGPLLVAFPEATGGGESLVSVLAKHPLPIGLLAIVVLARFIMTAASYSIGAPAGIFAPILALAAALGSLLGNLLALIMPLPVDGLVAFTVAGMAGLFASTVRAPLVGVVLVIELTGSYALAIPALLTSMTAAMISIGLGGNPIYEELLKRTLRLAEPPQPPQGSADQCQSHEPTHFR</sequence>